<feature type="coiled-coil region" evidence="1">
    <location>
        <begin position="93"/>
        <end position="120"/>
    </location>
</feature>
<dbReference type="Pfam" id="PF11740">
    <property type="entry name" value="KfrA_N"/>
    <property type="match status" value="1"/>
</dbReference>
<reference evidence="3" key="1">
    <citation type="journal article" date="2015" name="Nature">
        <title>Complex archaea that bridge the gap between prokaryotes and eukaryotes.</title>
        <authorList>
            <person name="Spang A."/>
            <person name="Saw J.H."/>
            <person name="Jorgensen S.L."/>
            <person name="Zaremba-Niedzwiedzka K."/>
            <person name="Martijn J."/>
            <person name="Lind A.E."/>
            <person name="van Eijk R."/>
            <person name="Schleper C."/>
            <person name="Guy L."/>
            <person name="Ettema T.J."/>
        </authorList>
    </citation>
    <scope>NUCLEOTIDE SEQUENCE</scope>
</reference>
<keyword evidence="1" id="KW-0175">Coiled coil</keyword>
<proteinExistence type="predicted"/>
<feature type="coiled-coil region" evidence="1">
    <location>
        <begin position="228"/>
        <end position="273"/>
    </location>
</feature>
<gene>
    <name evidence="3" type="ORF">LCGC14_1249720</name>
</gene>
<dbReference type="InterPro" id="IPR021104">
    <property type="entry name" value="KfrA_DNA-bd_N"/>
</dbReference>
<evidence type="ECO:0000256" key="1">
    <source>
        <dbReference type="SAM" id="Coils"/>
    </source>
</evidence>
<protein>
    <recommendedName>
        <fullName evidence="2">KfrA N-terminal DNA-binding domain-containing protein</fullName>
    </recommendedName>
</protein>
<evidence type="ECO:0000313" key="3">
    <source>
        <dbReference type="EMBL" id="KKM89331.1"/>
    </source>
</evidence>
<sequence>MRSASITPQDVAAVANQLIKTGHNPTIAAVRQGLGDRGSNSTIQKYLAEWRESFKEGNVQALPESLPEELLAPFEEIFNTAVGVAGQKHDGERKEFESKLQGLQTQLFEMETKLSAAVDENSRLHDGHEKQRQAIVEMHEGRKKLESELEAQTKLAYERERELLESQRLNNQREVDYTESYERLKASHQEEVERFKGVIEDHKVQMAKESERYDAQNIYWAKQVDQARTEGEVRVRKLEKQVEDLDQKLDSERQKKEEVLAKLGSAMEEAAAQRVNGEGLTAQLTRLATSHEKCQADYLTLRESLASMATERQAQDRIIGELKVRIEELTAELKREKRAQIDDGKENTPGGESS</sequence>
<dbReference type="EMBL" id="LAZR01006831">
    <property type="protein sequence ID" value="KKM89331.1"/>
    <property type="molecule type" value="Genomic_DNA"/>
</dbReference>
<evidence type="ECO:0000259" key="2">
    <source>
        <dbReference type="Pfam" id="PF11740"/>
    </source>
</evidence>
<feature type="domain" description="KfrA N-terminal DNA-binding" evidence="2">
    <location>
        <begin position="7"/>
        <end position="117"/>
    </location>
</feature>
<name>A0A0F9LQD3_9ZZZZ</name>
<accession>A0A0F9LQD3</accession>
<comment type="caution">
    <text evidence="3">The sequence shown here is derived from an EMBL/GenBank/DDBJ whole genome shotgun (WGS) entry which is preliminary data.</text>
</comment>
<organism evidence="3">
    <name type="scientific">marine sediment metagenome</name>
    <dbReference type="NCBI Taxonomy" id="412755"/>
    <lineage>
        <taxon>unclassified sequences</taxon>
        <taxon>metagenomes</taxon>
        <taxon>ecological metagenomes</taxon>
    </lineage>
</organism>
<dbReference type="AlphaFoldDB" id="A0A0F9LQD3"/>